<dbReference type="Proteomes" id="UP000741360">
    <property type="component" value="Unassembled WGS sequence"/>
</dbReference>
<dbReference type="NCBIfam" id="TIGR01439">
    <property type="entry name" value="lp_hng_hel_AbrB"/>
    <property type="match status" value="1"/>
</dbReference>
<protein>
    <submittedName>
        <fullName evidence="2">AbrB/MazE/SpoVT family DNA-binding domain-containing protein</fullName>
    </submittedName>
</protein>
<dbReference type="SMART" id="SM00966">
    <property type="entry name" value="SpoVT_AbrB"/>
    <property type="match status" value="1"/>
</dbReference>
<evidence type="ECO:0000313" key="2">
    <source>
        <dbReference type="EMBL" id="MBI3015417.1"/>
    </source>
</evidence>
<sequence length="87" mass="9620">MPLVRVKEKFQVTLPASVRQKTGLAVGDLLEANVEGKKITLTPKSVIDRELALALEDVKKGRVYGPFRSAKEMLRSLRGVKKTRTAS</sequence>
<dbReference type="InterPro" id="IPR037914">
    <property type="entry name" value="SpoVT-AbrB_sf"/>
</dbReference>
<accession>A0A932GQM3</accession>
<evidence type="ECO:0000313" key="3">
    <source>
        <dbReference type="Proteomes" id="UP000741360"/>
    </source>
</evidence>
<dbReference type="SUPFAM" id="SSF89447">
    <property type="entry name" value="AbrB/MazE/MraZ-like"/>
    <property type="match status" value="1"/>
</dbReference>
<proteinExistence type="predicted"/>
<dbReference type="InterPro" id="IPR007159">
    <property type="entry name" value="SpoVT-AbrB_dom"/>
</dbReference>
<dbReference type="GO" id="GO:0003677">
    <property type="term" value="F:DNA binding"/>
    <property type="evidence" value="ECO:0007669"/>
    <property type="project" value="UniProtKB-KW"/>
</dbReference>
<keyword evidence="2" id="KW-0238">DNA-binding</keyword>
<dbReference type="Gene3D" id="2.10.260.10">
    <property type="match status" value="1"/>
</dbReference>
<feature type="domain" description="SpoVT-AbrB" evidence="1">
    <location>
        <begin position="4"/>
        <end position="49"/>
    </location>
</feature>
<name>A0A932GQM3_UNCTE</name>
<gene>
    <name evidence="2" type="ORF">HYY65_10235</name>
</gene>
<dbReference type="AlphaFoldDB" id="A0A932GQM3"/>
<comment type="caution">
    <text evidence="2">The sequence shown here is derived from an EMBL/GenBank/DDBJ whole genome shotgun (WGS) entry which is preliminary data.</text>
</comment>
<dbReference type="Pfam" id="PF04014">
    <property type="entry name" value="MazE_antitoxin"/>
    <property type="match status" value="1"/>
</dbReference>
<reference evidence="2" key="1">
    <citation type="submission" date="2020-07" db="EMBL/GenBank/DDBJ databases">
        <title>Huge and variable diversity of episymbiotic CPR bacteria and DPANN archaea in groundwater ecosystems.</title>
        <authorList>
            <person name="He C.Y."/>
            <person name="Keren R."/>
            <person name="Whittaker M."/>
            <person name="Farag I.F."/>
            <person name="Doudna J."/>
            <person name="Cate J.H.D."/>
            <person name="Banfield J.F."/>
        </authorList>
    </citation>
    <scope>NUCLEOTIDE SEQUENCE</scope>
    <source>
        <strain evidence="2">NC_groundwater_717_Ag_S-0.2um_59_8</strain>
    </source>
</reference>
<evidence type="ECO:0000259" key="1">
    <source>
        <dbReference type="SMART" id="SM00966"/>
    </source>
</evidence>
<dbReference type="EMBL" id="JACPSX010000196">
    <property type="protein sequence ID" value="MBI3015417.1"/>
    <property type="molecule type" value="Genomic_DNA"/>
</dbReference>
<organism evidence="2 3">
    <name type="scientific">Tectimicrobiota bacterium</name>
    <dbReference type="NCBI Taxonomy" id="2528274"/>
    <lineage>
        <taxon>Bacteria</taxon>
        <taxon>Pseudomonadati</taxon>
        <taxon>Nitrospinota/Tectimicrobiota group</taxon>
        <taxon>Candidatus Tectimicrobiota</taxon>
    </lineage>
</organism>